<feature type="domain" description="HYR-like" evidence="1">
    <location>
        <begin position="5068"/>
        <end position="5142"/>
    </location>
</feature>
<dbReference type="SMART" id="SM00710">
    <property type="entry name" value="PbH1"/>
    <property type="match status" value="26"/>
</dbReference>
<gene>
    <name evidence="2" type="ORF">KE626_20735</name>
</gene>
<keyword evidence="3" id="KW-1185">Reference proteome</keyword>
<protein>
    <submittedName>
        <fullName evidence="2">Gliding motility-associated C-terminal domain-containing protein</fullName>
    </submittedName>
</protein>
<dbReference type="InterPro" id="IPR026341">
    <property type="entry name" value="T9SS_type_B"/>
</dbReference>
<comment type="caution">
    <text evidence="2">The sequence shown here is derived from an EMBL/GenBank/DDBJ whole genome shotgun (WGS) entry which is preliminary data.</text>
</comment>
<accession>A0ABS5J3E9</accession>
<dbReference type="InterPro" id="IPR006626">
    <property type="entry name" value="PbH1"/>
</dbReference>
<dbReference type="EMBL" id="JAGTXB010000010">
    <property type="protein sequence ID" value="MBS0029761.1"/>
    <property type="molecule type" value="Genomic_DNA"/>
</dbReference>
<proteinExistence type="predicted"/>
<dbReference type="Proteomes" id="UP000676386">
    <property type="component" value="Unassembled WGS sequence"/>
</dbReference>
<dbReference type="RefSeq" id="WP_211974845.1">
    <property type="nucleotide sequence ID" value="NZ_JAGTXB010000010.1"/>
</dbReference>
<dbReference type="NCBIfam" id="TIGR04131">
    <property type="entry name" value="Bac_Flav_CTERM"/>
    <property type="match status" value="1"/>
</dbReference>
<dbReference type="Pfam" id="PF13585">
    <property type="entry name" value="CHU_C"/>
    <property type="match status" value="1"/>
</dbReference>
<evidence type="ECO:0000313" key="2">
    <source>
        <dbReference type="EMBL" id="MBS0029761.1"/>
    </source>
</evidence>
<dbReference type="InterPro" id="IPR013783">
    <property type="entry name" value="Ig-like_fold"/>
</dbReference>
<evidence type="ECO:0000259" key="1">
    <source>
        <dbReference type="Pfam" id="PF23237"/>
    </source>
</evidence>
<organism evidence="2 3">
    <name type="scientific">Chitinophaga hostae</name>
    <dbReference type="NCBI Taxonomy" id="2831022"/>
    <lineage>
        <taxon>Bacteria</taxon>
        <taxon>Pseudomonadati</taxon>
        <taxon>Bacteroidota</taxon>
        <taxon>Chitinophagia</taxon>
        <taxon>Chitinophagales</taxon>
        <taxon>Chitinophagaceae</taxon>
        <taxon>Chitinophaga</taxon>
    </lineage>
</organism>
<dbReference type="InterPro" id="IPR057078">
    <property type="entry name" value="HYR-4C"/>
</dbReference>
<evidence type="ECO:0000313" key="3">
    <source>
        <dbReference type="Proteomes" id="UP000676386"/>
    </source>
</evidence>
<name>A0ABS5J3E9_9BACT</name>
<reference evidence="2 3" key="1">
    <citation type="submission" date="2021-04" db="EMBL/GenBank/DDBJ databases">
        <title>Chitinophaga sp. nov., isolated from the rhizosphere soil.</title>
        <authorList>
            <person name="He S."/>
        </authorList>
    </citation>
    <scope>NUCLEOTIDE SEQUENCE [LARGE SCALE GENOMIC DNA]</scope>
    <source>
        <strain evidence="2 3">2R12</strain>
    </source>
</reference>
<dbReference type="Pfam" id="PF23237">
    <property type="entry name" value="HYR_4C"/>
    <property type="match status" value="1"/>
</dbReference>
<sequence length="5845" mass="621843">MKRLLTFLFLLLGIVLLNIRSEAQTASTPAFMNLPDTVCMGSYVSMNAFFWKGSTVEKADWVVTGGTYNIYYTSDQNNPMIGQLPEPAYKKNALTLVFTSTGTFTITATLYYRGRTYPVTKKIVVKDCSIITCQGQNTGVGDFLEDFGKFKNGDNVSRSSPYVPPPAATPGPLDGYKYVQLPIASNGSFPDNSYTIWSNTQVRTDWVWSLDHSPNTSPDSVGGMLVANSAIEKKTFYIRKGVPVCPGSLYNFSAWFMNLNPLKVFNGNSGTGCADGNSDGYHYAGVSFLISDNATGTVLAKFKTYDVSMNLDGPEWQMYGGGFKTPANVTSVTLSIVNDRLGDCGNDIAIDDISFKYCSPYIYSFIDGQDKPPLRMDSLCEGAPVTIKAVYSPLNYFTNPTYEWQYTQDTLHWPASGTPSTFPAGVTGINTAVLTFPPGTLKGDPNQIVDYYFRVNIIETGNPSNCASPSLYTKITVLPKPKVTISSGRICIGDSVLLTASGGYSAYEWQTTPVIKGPKMTASPTVNTTFSAIGIANYGWNSVKNEPRVCTDTGYAKVIVDQQPVIKATATPLDICLGSQVKLSETHSGAPVDSISWRWQYNGANIGNLNDVTLNHTPADTGTKKYKVILNNHTCSAADSVFVNVRSLPNADVDTTYTQCNTNNFTVKRSTPPADQQGKWIFDGPSKGATITGSTTNPQTTVSGVQPGDTVRLFWVITNKSLAACTDTNRVTLINTKPLTPSVAGTDMVQCDTTTFRLNASRPLNNGEKGKWTLGAGTTALDVSIDYDTAYNAIATILGATRPKTVQLIWTISNGVCPGPNSTSINLTLKKSPTVNITAAAVCNTVDSFNIAYTGKTGTILNYVLDVLPTAAVTRKMPGFTQVSGTWPNANAAGSFNVKLPANTPAGNYDFVITVKEGTLTGCGKTVVFSLSVEKPSTAPTTVTATIDSICVKANTTLTVTGGSLGTDSTGKAATWKWYTGGCPLTPGSKRVYPASSNADSSIVTFNNVTTTTTYYVRAEGVTACAATGCASVTVIVFAQPNVAATTPIAAHCSDSAFILTGNAPSAGAKGVWRYPATPGVIITDSTLYNSKVIVPAGNSVVFTWWITNGVCDSTSAKVTITNYPKPNTATTTPITAHCNDSAFILTGNNPTAFGAKGIWRYPATPGVIITDATLYNSKVIVPAGQSVVFTWWVTNGVCDSTNAKVTITNYPTPNTATTTPIAAHCNDSAFILTGNNPTAFGAKGIWRYPATPGVIITDATLYNSKVIVPAGQSVVFTWWVTNGVCDSTSAKVTITNYPTPNTATTTPIPAHCNDSAFILTGNNPTAFGAKGIWRYPATPGVIITDATLYNSKVIVPAGQSVVFTWWVTNGVCDSTSAKVTVTNYPTPNTATTTPIPAHCNDSAFILTGNNPTAFGAKGIWRYPATPGVIITDATLYNSKVIVPAGNSVVFTWWVTNGVCDSTSAKVTITNYPTPNTATTTPIAAHCNDSAFILTGNNPTAFGAKGIWRYPATPGVIITDATLYNSKVIVPAGNSVVFTWWVTNGVCDSTSAKVTITNYPKPNTATTTPIAAHCNDSAFILTGNNPTAFGAKGIWRYPATPGVIITDATLYNSKVIVPAGQSVVFTWWVTNGVCDSTSAKVTITNYPTPNTATTTPIPAHCNDSAFILTGNNPTAFGAKGIWRYPATPGVIITDATLYNSKVIVPAGQSVVFTWWVTNGVCDSTSAKVTITNYPTPNTATTTPIPAHCNDSAFILTGNNPTAFGAKGIWRYPATPGVIITDATLYNSKVIVPAGNSVVFTWWVTNGVCDSTSAKVTITNYPKPNTATTTPITAHCNDSAFILTGNNPTAFGAKGIWRYPATPGVIITDATLYNSKVIVPAGNSVVFTWWVTNGVCDSTSAKVTVTNYPTPNTATTTPIPAHCNDSAFILTGNNPTAFGAKGIWRYPATPGVIITDATLYNSKVIVPAGQSVVFTWWVTNGVCDSTSAKVTITNYPTPNTATTTPIPAHCNDSAFILTGNNPTAFGAKGIWRYPATPGVIITDATLYNSKVIVPAGNSVVFTWWVTNGVCDSTSAKVTITNYPKPNTATTTPIAAHCNDSAFILTGNNPTAFGAKGIWRYPATPGVIITDATLYNSKVIVPAGQSVVFTWWITNGVCDSTSAKVTITNYPKPNTATTAPIAAHCNDSVFILTGNNPNTFGAKGVWRYPATPGIVITDSTLYNSKVIVPAGQSVVFTWWVTNGVCDSTSAKVTITNYPKPNTATTAPIAAHCNDSVFILTGNNPNTFGAKGVWRYPATPGVIITDSTLYNSKVIVPAGNSVVFTWWVTNGVCDSTSAKVTITNYPKPNIATTAPITAHCNDSVFILTGNNPNTFGAKGVWRYPNTAVGVKITDSTLYNSKVIVPAGQSVVFTWWITNGLCDSTSAKVTITNYPKPNTATTTPIAAHCNDSVFILTGNNPNTFGAKGVWRFPATPGVIITDSTLYNSKVIVPAGNAVVFTWWVTNGVCDSTSAKVTITNYPKPNTATTNPIAAHCNDSVFILTGNNPNTFGAKGVWRYPNTAVGVKITDSTLYNSKVIVPAGQSVVFTWWVTNGVCDSSSAKVTITNYPKPNTATTAPIAAHCNDSVFVLTGNNPNTFGAKGVWRFPATPGVIITDSTLYNSKVIVPAGNSLVFTWWVTNGVCDSTSAKVTITNYPKPNTATTAPIPAHCNDSVFILTGNNPNTFGAKGVWRYPNTAVGVKITDSTLYNSKVIVPAGQSVVFTWWITNGFCDSTSAKVTITNYPKPNIATTAPIAAHCNDSVFTLTGNNPNTFGAKGVWRYPNTAVGVKITDSTLYNSKVIVPAGQSVVFTWWITNGVCDSTSAKVTITNYPKPNIATTTPIAAHCNDSVFILTGNNPTTFGAKGVWRYPNTAVGVKITDSTLYNSKVIVPAGQSVVFTWWITNGVCDSSSAKVTITNYPKPNIATTAPIAAHCNDSVFILTGNNPTTFGAKGVWRYPATPGVIITDSTRYNTKVIVPAGNSVAFTWWITNGICDSTSAKVTITNYPKPNVATTVPIAAHCNDSVFILTGNNPNTFGAKGVWRFPATPGVIITDSTRYNSKVIVPAGNSVAFTWWITNGVCDSTSAKVTITNYPKPNVATAAPIAAHCNDSVFILTGNRPTTFGAKGVWRYPSTAVGVKLTDSTLHNSKVIVPAGQSVVFTWWITNGVCDSSSAKVTITNYPKPNIATTAPIATHCNDSVFILTGNNPNTFGAKGVWRYPNTAVGVKITDSTRYNSKVIVPAGQSVVFTWWITNGVCDSTSAKVTITNYPKPNVATTAPITAHCNDSVFILTGNNLTTFGAKGVWRYPNTAVGVKITDSTLYNSKVIVPAGQSVVFTWWITNGVCDSTSAKVTITNYPKPNIATTAPIAAHCNDSVFILTGNNPNTFGAKGVWRYPNTAVGVKITDSTLYNSKVIVPAGQSVVFTWWVTNGVCDSTNAKVTITNYPKPNVATTAPIAAHCNDSVFILTGNNPTTFGAKGVWRYPNTAVGVKITDSTLSNSKVIVPAGQSVVFTWWITNGVCDSTSAKVTITNYPKPNTATTAPIAAHCNDSAFILTGNRPTTFGAKGVWRYPNTAVGVKITDSTLYNSNVIVPAGQSVVFTWWVTNGVCDSTSAKVTITNYPKPNLATTAPIAAHCNDSVFILTGNRPTTFGAKGVWRYPNTAVGVKITDSTLYNSKVIVPAGQSVVFTWWITNGVCDSTNAKVTITNYPKPNVATTAPIAAHCNDSVFILTGNNPNTFGAKGVWRYPNTAMGVKITDSTRYNFKVIVPAGQSVVFTWWITNGVCDSTSAKVTITNYPKPNTATTAPIPAHCNDSVFILTGNNPNTFGAKGVWRYPNTAVGVKFTDSTLYNSKVIVPAGQSVVFTWWVTNGVCDSTSAKVTITNYPKPNTATTAPIAARCNDSVFILTGNNPNTFGAKGVWRYPNTAVGIKIADSTLYNSKVIVPAGQSVAFTWWITNGVCDSTGAKVTITNYAQPNLATTRPIAAHCNDSVFTLTGNNPNSYGAKGVWRYPNTATGVKITDSTLYNSQVIVPAGQSVVFTWWVTNGVCDSTSAKVTVINYPKPNTATTAPIAAHCNDSVFILTGNNPNTFGARGVWRYPNTAVGVKITDSTLYNSKVIVPAGQSVVFTWWVTNGVCDSTSAKVTITNYPQPNVATTRPIAAHCNDSVFTLTGNNPNTYGAKGVWRYPNTAVGVKIADSTLYNSKVIVPAGQSVVFTWWITNGVCDSTNAKVTITNYNLPAVATVGKDQEHCNDSLFTLTGNTPSGYLAKGVWRYPAAFNGAVIITDSSKGNTTVIVKAGNTVPFTWWITNGVCDSTKATINITNYATANKANAGPDQRICNNTADFIMQANTPGVPTAKGIWTDISRVPGRATIKSPNSPTTAVSVPVGDTVVLQWAIANGVCDTTFSRVTIINYKAAVTANAGPNQEKCNTTADFSMKASEPGSSSATGVWEDVSRIPGRATIKSPNDPFTNVTVPIGDTVILKWTVSNGTCTSSSSIVTLINYKKADDANAGADIEMCNNTGDFTMAATAPSVPSARGFWSIVKGNAVIRSINSPVSAVNVNVGDTVTLRWTVTNGVCSATWDDVTLINYRLPIAANAGPDQEHCDDAAFKMNASDPGVAGAKGTWIVTSNNAALITISNINQKDATITVPAGETAQLTWVVSNGVCDASSSSVTLINRKPILGNTIQADQTVCITETPMAIRGIALSGGNGTYTYQWQQSTAGAAGPFTNINGANSDIYQPGVLSANTWYRRVVASGACINNISNAVKITVVTLRPIVTSTPPAITTECEKGKDYTTLFGEPVFSHAPYDGEALTVTYNDVTVVTSPCLSTITRTWTATDRCGLSVSASQTITIKDTRAPVFTTPAPADTTVDCDKVPAAKDLKVMDDCAGEITIPMVEVRQDVPGSCANSYLLIRTWTAKDACNTGVTLKQVITVKDMTAPVFNVATPADTTVDCDKVPAGFNLTADDNCTAGVITVVPKDSIARNNQNCANNYVIYRKWTAFDECGNARAVQQIIRVQDTTKPVFSMPAPKDTTVDCDKVPAWPPITATDNCSATVQVFTSTKTVKLPGNCAGNYQETRTWTVTDDCGNKSTMQQTITVQDTTKPVFTVKPPADTTVSCDNIPAPSTDVQVTDNCSSIGNGLTVSRRITTERTPGECAGNYRIIRTWIAKDACGNTTTITQIVTVKDTTRPVIMPAPADVVLFCQDKIPAPPVLTATDNCDNTFPKRAIYTEDPYVADICNGYTIVRRWSIMDACGNKANDVIQRVIINPCAKPQLEATLPSNCSDNGRIALRKVGDVYLPTFTLVSVTPSNAVTGLPRTQSNNVFNLNGATSASFIITDGRTGCSSDTVTYNLTYIQKPMVNLGNDTTICGGNSLVLDAGPANFAYQIKWSTGATTQRININQAGTYWVNVSNGECATTDTIHVGLVPTPLVDIPDTTICRGQSVKLDAYVDGAQYLWSNGSTAPSILVGTQEQFWVKVMKSGCITIDTVKVSVNPPPDISLSRDTSICPDQSIMLTVNSNGGRIKWQTGETSNSIVVNQPGGYWVAVSRDNCVVRDTVNVRLKPSITLDLGPDRNICPGGSITLNGTNPDAVSYLWNDGDPNPVKQITQAGKYKLAVMDRFCQRVFIDSVNVNITGLPVINLGRDTTLCKGETLILRAEGGGITGVRWDNGSSAPSLTVTNGGTYKVTVFNDCGSATDDITVDFVVCEPKPTIPNAFSPNGDGRNDVFRPVVRGQMFDYELRIFNRWGELIFMTSDDHRGWDGKYKGVPVDIGTYVWWLNYKKVAGGKSNVLKGEVTVVR</sequence>
<dbReference type="Gene3D" id="2.60.40.10">
    <property type="entry name" value="Immunoglobulins"/>
    <property type="match status" value="2"/>
</dbReference>